<evidence type="ECO:0000256" key="2">
    <source>
        <dbReference type="SAM" id="Phobius"/>
    </source>
</evidence>
<evidence type="ECO:0000313" key="4">
    <source>
        <dbReference type="Proteomes" id="UP001242010"/>
    </source>
</evidence>
<sequence length="282" mass="30746">MAVPVLHLNLAPRPSRWRQHHQALGWAALGLGTVALLGSLGLTWRAYHQAGRAGREAVTFAEETRRAAQQEQHLQTSLQDMDAAREQSRWKVAERILLERSLPWSRITAELEQCMVPDMRLKGLQRARSSGQQVVMKLKAEARTQQAEVAFVDALRATPVFAQVILERESERQGGGWDFELSLPAATVPPPFQFKPVKTAPARAAAPAALPAGLRPAIAAPPAAKSGPQGPVPGRPSPALSQGAAAQGAAEKLQVRPAPPTDEEEETRRPRRQPRIPKRPLP</sequence>
<evidence type="ECO:0000256" key="1">
    <source>
        <dbReference type="SAM" id="MobiDB-lite"/>
    </source>
</evidence>
<keyword evidence="2" id="KW-0472">Membrane</keyword>
<accession>A0ABN6UWL7</accession>
<evidence type="ECO:0000313" key="3">
    <source>
        <dbReference type="EMBL" id="BDU68995.1"/>
    </source>
</evidence>
<keyword evidence="4" id="KW-1185">Reference proteome</keyword>
<name>A0ABN6UWL7_9BACT</name>
<feature type="region of interest" description="Disordered" evidence="1">
    <location>
        <begin position="219"/>
        <end position="282"/>
    </location>
</feature>
<feature type="compositionally biased region" description="Low complexity" evidence="1">
    <location>
        <begin position="237"/>
        <end position="250"/>
    </location>
</feature>
<feature type="compositionally biased region" description="Basic residues" evidence="1">
    <location>
        <begin position="269"/>
        <end position="282"/>
    </location>
</feature>
<protein>
    <recommendedName>
        <fullName evidence="5">PilN domain-containing protein</fullName>
    </recommendedName>
</protein>
<reference evidence="4" key="1">
    <citation type="journal article" date="2023" name="Int. J. Syst. Evol. Microbiol.">
        <title>Mesoterricola silvestris gen. nov., sp. nov., Mesoterricola sediminis sp. nov., Geothrix oryzae sp. nov., Geothrix edaphica sp. nov., Geothrix rubra sp. nov., and Geothrix limicola sp. nov., six novel members of Acidobacteriota isolated from soils.</title>
        <authorList>
            <person name="Itoh H."/>
            <person name="Sugisawa Y."/>
            <person name="Mise K."/>
            <person name="Xu Z."/>
            <person name="Kuniyasu M."/>
            <person name="Ushijima N."/>
            <person name="Kawano K."/>
            <person name="Kobayashi E."/>
            <person name="Shiratori Y."/>
            <person name="Masuda Y."/>
            <person name="Senoo K."/>
        </authorList>
    </citation>
    <scope>NUCLEOTIDE SEQUENCE [LARGE SCALE GENOMIC DNA]</scope>
    <source>
        <strain evidence="4">Red222</strain>
    </source>
</reference>
<organism evidence="3 4">
    <name type="scientific">Geothrix oryzae</name>
    <dbReference type="NCBI Taxonomy" id="2927975"/>
    <lineage>
        <taxon>Bacteria</taxon>
        <taxon>Pseudomonadati</taxon>
        <taxon>Acidobacteriota</taxon>
        <taxon>Holophagae</taxon>
        <taxon>Holophagales</taxon>
        <taxon>Holophagaceae</taxon>
        <taxon>Geothrix</taxon>
    </lineage>
</organism>
<keyword evidence="2" id="KW-1133">Transmembrane helix</keyword>
<keyword evidence="2" id="KW-0812">Transmembrane</keyword>
<gene>
    <name evidence="3" type="ORF">GETHOR_10960</name>
</gene>
<dbReference type="RefSeq" id="WP_286355626.1">
    <property type="nucleotide sequence ID" value="NZ_AP027079.1"/>
</dbReference>
<proteinExistence type="predicted"/>
<evidence type="ECO:0008006" key="5">
    <source>
        <dbReference type="Google" id="ProtNLM"/>
    </source>
</evidence>
<dbReference type="EMBL" id="AP027079">
    <property type="protein sequence ID" value="BDU68995.1"/>
    <property type="molecule type" value="Genomic_DNA"/>
</dbReference>
<feature type="transmembrane region" description="Helical" evidence="2">
    <location>
        <begin position="23"/>
        <end position="44"/>
    </location>
</feature>
<dbReference type="Proteomes" id="UP001242010">
    <property type="component" value="Chromosome"/>
</dbReference>